<dbReference type="InterPro" id="IPR036390">
    <property type="entry name" value="WH_DNA-bd_sf"/>
</dbReference>
<evidence type="ECO:0000313" key="2">
    <source>
        <dbReference type="Proteomes" id="UP000271031"/>
    </source>
</evidence>
<protein>
    <submittedName>
        <fullName evidence="1">Uncharacterized protein</fullName>
    </submittedName>
</protein>
<reference evidence="1 2" key="1">
    <citation type="submission" date="2018-10" db="EMBL/GenBank/DDBJ databases">
        <title>Phylogenomics of Brevibacillus.</title>
        <authorList>
            <person name="Dunlap C."/>
        </authorList>
    </citation>
    <scope>NUCLEOTIDE SEQUENCE [LARGE SCALE GENOMIC DNA]</scope>
    <source>
        <strain evidence="1 2">JCM 15716</strain>
    </source>
</reference>
<evidence type="ECO:0000313" key="1">
    <source>
        <dbReference type="EMBL" id="RNB91636.1"/>
    </source>
</evidence>
<proteinExistence type="predicted"/>
<dbReference type="SUPFAM" id="SSF46785">
    <property type="entry name" value="Winged helix' DNA-binding domain"/>
    <property type="match status" value="1"/>
</dbReference>
<gene>
    <name evidence="1" type="ORF">EDM56_02435</name>
</gene>
<dbReference type="AlphaFoldDB" id="A0A3M8DU60"/>
<sequence length="59" mass="7115">MVDYTQQWQKPFTDQQVRRRLDMLEKRGYIVKSRGRFGTKLTQAGLQLLQDTEKNKKKE</sequence>
<comment type="caution">
    <text evidence="1">The sequence shown here is derived from an EMBL/GenBank/DDBJ whole genome shotgun (WGS) entry which is preliminary data.</text>
</comment>
<name>A0A3M8DU60_9BACL</name>
<dbReference type="OrthoDB" id="9803970at2"/>
<dbReference type="Proteomes" id="UP000271031">
    <property type="component" value="Unassembled WGS sequence"/>
</dbReference>
<keyword evidence="2" id="KW-1185">Reference proteome</keyword>
<accession>A0A3M8DU60</accession>
<dbReference type="EMBL" id="RHHQ01000004">
    <property type="protein sequence ID" value="RNB91636.1"/>
    <property type="molecule type" value="Genomic_DNA"/>
</dbReference>
<organism evidence="1 2">
    <name type="scientific">Brevibacillus fluminis</name>
    <dbReference type="NCBI Taxonomy" id="511487"/>
    <lineage>
        <taxon>Bacteria</taxon>
        <taxon>Bacillati</taxon>
        <taxon>Bacillota</taxon>
        <taxon>Bacilli</taxon>
        <taxon>Bacillales</taxon>
        <taxon>Paenibacillaceae</taxon>
        <taxon>Brevibacillus</taxon>
    </lineage>
</organism>